<keyword evidence="3" id="KW-1185">Reference proteome</keyword>
<reference evidence="2 3" key="1">
    <citation type="submission" date="2022-01" db="EMBL/GenBank/DDBJ databases">
        <title>Mariniradius saccharolyticus sp. nov., isolated from sediment of a river.</title>
        <authorList>
            <person name="Liu H."/>
        </authorList>
    </citation>
    <scope>NUCLEOTIDE SEQUENCE [LARGE SCALE GENOMIC DNA]</scope>
    <source>
        <strain evidence="2 3">RY-2</strain>
    </source>
</reference>
<feature type="domain" description="DUF4377" evidence="1">
    <location>
        <begin position="36"/>
        <end position="108"/>
    </location>
</feature>
<comment type="caution">
    <text evidence="2">The sequence shown here is derived from an EMBL/GenBank/DDBJ whole genome shotgun (WGS) entry which is preliminary data.</text>
</comment>
<sequence>MKTLKTILLYGVIALFISCEPEEEPGELITLEVFGVTVSCTSNNRGSCYIARTQNSEEPFSILAEDIEGFQFEPRFRYLISVRKTLLPKEVPSQPNRYSYKLVDILSKEVEEGLDLEGVWKATLFTNPDKPENWEKYQMTINIIMLYKWIIGPLGCNSTGIIIEKVKGHQITFGGGLPTTMRGCFDRNEENFHRFAWFEIRRSKTYKVTGTKLELFDEIGALLVEFEKVQP</sequence>
<gene>
    <name evidence="2" type="ORF">L0U89_14230</name>
</gene>
<accession>A0ABS9BVX6</accession>
<protein>
    <submittedName>
        <fullName evidence="2">DUF4377 domain-containing protein</fullName>
    </submittedName>
</protein>
<proteinExistence type="predicted"/>
<evidence type="ECO:0000259" key="1">
    <source>
        <dbReference type="Pfam" id="PF14302"/>
    </source>
</evidence>
<organism evidence="2 3">
    <name type="scientific">Mariniradius sediminis</name>
    <dbReference type="NCBI Taxonomy" id="2909237"/>
    <lineage>
        <taxon>Bacteria</taxon>
        <taxon>Pseudomonadati</taxon>
        <taxon>Bacteroidota</taxon>
        <taxon>Cytophagia</taxon>
        <taxon>Cytophagales</taxon>
        <taxon>Cyclobacteriaceae</taxon>
        <taxon>Mariniradius</taxon>
    </lineage>
</organism>
<evidence type="ECO:0000313" key="3">
    <source>
        <dbReference type="Proteomes" id="UP001201449"/>
    </source>
</evidence>
<dbReference type="InterPro" id="IPR025485">
    <property type="entry name" value="DUF4377"/>
</dbReference>
<evidence type="ECO:0000313" key="2">
    <source>
        <dbReference type="EMBL" id="MCF1752216.1"/>
    </source>
</evidence>
<dbReference type="EMBL" id="JAKEVZ010000011">
    <property type="protein sequence ID" value="MCF1752216.1"/>
    <property type="molecule type" value="Genomic_DNA"/>
</dbReference>
<dbReference type="PROSITE" id="PS51257">
    <property type="entry name" value="PROKAR_LIPOPROTEIN"/>
    <property type="match status" value="1"/>
</dbReference>
<dbReference type="Pfam" id="PF14302">
    <property type="entry name" value="DUF4377"/>
    <property type="match status" value="1"/>
</dbReference>
<dbReference type="RefSeq" id="WP_234862123.1">
    <property type="nucleotide sequence ID" value="NZ_JAKEVZ010000011.1"/>
</dbReference>
<name>A0ABS9BVX6_9BACT</name>
<dbReference type="Proteomes" id="UP001201449">
    <property type="component" value="Unassembled WGS sequence"/>
</dbReference>